<evidence type="ECO:0000313" key="3">
    <source>
        <dbReference type="EMBL" id="ASG81443.1"/>
    </source>
</evidence>
<protein>
    <submittedName>
        <fullName evidence="3">Putative antitoxin AbrB</fullName>
    </submittedName>
</protein>
<dbReference type="GO" id="GO:0001558">
    <property type="term" value="P:regulation of cell growth"/>
    <property type="evidence" value="ECO:0007669"/>
    <property type="project" value="InterPro"/>
</dbReference>
<dbReference type="InterPro" id="IPR031848">
    <property type="entry name" value="PrlF_antitoxin"/>
</dbReference>
<reference evidence="3" key="1">
    <citation type="journal article" date="2017" name="Front. Microbiol.">
        <title>Predicted novel toxin-antitoxin sequences from clinical isolates of Pseudomonas aeruginosa.</title>
        <authorList>
            <person name="Andersen S.B."/>
        </authorList>
    </citation>
    <scope>NUCLEOTIDE SEQUENCE</scope>
    <source>
        <strain evidence="3">123_411</strain>
    </source>
</reference>
<evidence type="ECO:0000259" key="2">
    <source>
        <dbReference type="PROSITE" id="PS51740"/>
    </source>
</evidence>
<dbReference type="NCBIfam" id="TIGR01439">
    <property type="entry name" value="lp_hng_hel_AbrB"/>
    <property type="match status" value="1"/>
</dbReference>
<dbReference type="PROSITE" id="PS51740">
    <property type="entry name" value="SPOVT_ABRB"/>
    <property type="match status" value="1"/>
</dbReference>
<dbReference type="Gene3D" id="2.10.260.10">
    <property type="match status" value="1"/>
</dbReference>
<proteinExistence type="predicted"/>
<dbReference type="SMART" id="SM00966">
    <property type="entry name" value="SpoVT_AbrB"/>
    <property type="match status" value="1"/>
</dbReference>
<dbReference type="GO" id="GO:0003677">
    <property type="term" value="F:DNA binding"/>
    <property type="evidence" value="ECO:0007669"/>
    <property type="project" value="UniProtKB-UniRule"/>
</dbReference>
<accession>A0A218NGQ8</accession>
<evidence type="ECO:0000256" key="1">
    <source>
        <dbReference type="PROSITE-ProRule" id="PRU01076"/>
    </source>
</evidence>
<name>A0A218NGQ8_PSEAI</name>
<dbReference type="AlphaFoldDB" id="A0A218NGQ8"/>
<dbReference type="InterPro" id="IPR037914">
    <property type="entry name" value="SpoVT-AbrB_sf"/>
</dbReference>
<dbReference type="EMBL" id="KY855418">
    <property type="protein sequence ID" value="ASG81443.1"/>
    <property type="molecule type" value="Genomic_DNA"/>
</dbReference>
<feature type="domain" description="SpoVT-AbrB" evidence="2">
    <location>
        <begin position="28"/>
        <end position="73"/>
    </location>
</feature>
<dbReference type="GO" id="GO:0003700">
    <property type="term" value="F:DNA-binding transcription factor activity"/>
    <property type="evidence" value="ECO:0007669"/>
    <property type="project" value="InterPro"/>
</dbReference>
<organism evidence="3">
    <name type="scientific">Pseudomonas aeruginosa</name>
    <dbReference type="NCBI Taxonomy" id="287"/>
    <lineage>
        <taxon>Bacteria</taxon>
        <taxon>Pseudomonadati</taxon>
        <taxon>Pseudomonadota</taxon>
        <taxon>Gammaproteobacteria</taxon>
        <taxon>Pseudomonadales</taxon>
        <taxon>Pseudomonadaceae</taxon>
        <taxon>Pseudomonas</taxon>
    </lineage>
</organism>
<keyword evidence="1" id="KW-0238">DNA-binding</keyword>
<sequence length="128" mass="13677">MLSQVDEVRNNTYFMGIAIGRATMPEIHEIATLTSKGQITLPKSIRQVLGVDTGAKVAFDLRAGEIIVSRAEAEHEDPAIGAFLGLLEADIRAGRHVQALPEDLARAMLANAGRAVSLDEDIEGDVAL</sequence>
<dbReference type="Pfam" id="PF15937">
    <property type="entry name" value="PrlF_antitoxin"/>
    <property type="match status" value="1"/>
</dbReference>
<dbReference type="GO" id="GO:0097351">
    <property type="term" value="F:toxin sequestering activity"/>
    <property type="evidence" value="ECO:0007669"/>
    <property type="project" value="InterPro"/>
</dbReference>
<dbReference type="SUPFAM" id="SSF89447">
    <property type="entry name" value="AbrB/MazE/MraZ-like"/>
    <property type="match status" value="1"/>
</dbReference>
<dbReference type="InterPro" id="IPR007159">
    <property type="entry name" value="SpoVT-AbrB_dom"/>
</dbReference>